<protein>
    <submittedName>
        <fullName evidence="1">Uncharacterized protein</fullName>
    </submittedName>
</protein>
<accession>A0A8T2NSE3</accession>
<keyword evidence="2" id="KW-1185">Reference proteome</keyword>
<comment type="caution">
    <text evidence="1">The sequence shown here is derived from an EMBL/GenBank/DDBJ whole genome shotgun (WGS) entry which is preliminary data.</text>
</comment>
<proteinExistence type="predicted"/>
<reference evidence="1" key="1">
    <citation type="thesis" date="2021" institute="BYU ScholarsArchive" country="Provo, UT, USA">
        <title>Applications of and Algorithms for Genome Assembly and Genomic Analyses with an Emphasis on Marine Teleosts.</title>
        <authorList>
            <person name="Pickett B.D."/>
        </authorList>
    </citation>
    <scope>NUCLEOTIDE SEQUENCE</scope>
    <source>
        <strain evidence="1">HI-2016</strain>
    </source>
</reference>
<dbReference type="EMBL" id="JAFBMS010000028">
    <property type="protein sequence ID" value="KAG9342486.1"/>
    <property type="molecule type" value="Genomic_DNA"/>
</dbReference>
<name>A0A8T2NSE3_9TELE</name>
<organism evidence="1 2">
    <name type="scientific">Albula glossodonta</name>
    <name type="common">roundjaw bonefish</name>
    <dbReference type="NCBI Taxonomy" id="121402"/>
    <lineage>
        <taxon>Eukaryota</taxon>
        <taxon>Metazoa</taxon>
        <taxon>Chordata</taxon>
        <taxon>Craniata</taxon>
        <taxon>Vertebrata</taxon>
        <taxon>Euteleostomi</taxon>
        <taxon>Actinopterygii</taxon>
        <taxon>Neopterygii</taxon>
        <taxon>Teleostei</taxon>
        <taxon>Albuliformes</taxon>
        <taxon>Albulidae</taxon>
        <taxon>Albula</taxon>
    </lineage>
</organism>
<sequence>MTFLDTVRTGDCSFAPLLHLIVKCDQNLLDSSSCCSLLMHTASQSSTVVYKPEPIYLHMNLIVVNTYFTCLTSSEAKCSTIKH</sequence>
<evidence type="ECO:0000313" key="2">
    <source>
        <dbReference type="Proteomes" id="UP000824540"/>
    </source>
</evidence>
<evidence type="ECO:0000313" key="1">
    <source>
        <dbReference type="EMBL" id="KAG9342486.1"/>
    </source>
</evidence>
<dbReference type="AlphaFoldDB" id="A0A8T2NSE3"/>
<dbReference type="Proteomes" id="UP000824540">
    <property type="component" value="Unassembled WGS sequence"/>
</dbReference>
<gene>
    <name evidence="1" type="ORF">JZ751_016489</name>
</gene>